<comment type="subcellular location">
    <subcellularLocation>
        <location evidence="1 6">Nucleus</location>
    </subcellularLocation>
</comment>
<evidence type="ECO:0000256" key="4">
    <source>
        <dbReference type="ARBA" id="ARBA00023163"/>
    </source>
</evidence>
<keyword evidence="6" id="KW-0010">Activator</keyword>
<keyword evidence="8" id="KW-1185">Reference proteome</keyword>
<dbReference type="GO" id="GO:0006357">
    <property type="term" value="P:regulation of transcription by RNA polymerase II"/>
    <property type="evidence" value="ECO:0007669"/>
    <property type="project" value="InterPro"/>
</dbReference>
<dbReference type="GO" id="GO:0016592">
    <property type="term" value="C:mediator complex"/>
    <property type="evidence" value="ECO:0007669"/>
    <property type="project" value="InterPro"/>
</dbReference>
<dbReference type="AlphaFoldDB" id="A0A0L0DE99"/>
<evidence type="ECO:0000256" key="6">
    <source>
        <dbReference type="RuleBase" id="RU364060"/>
    </source>
</evidence>
<keyword evidence="4 6" id="KW-0804">Transcription</keyword>
<dbReference type="EMBL" id="GL349435">
    <property type="protein sequence ID" value="KNC50647.1"/>
    <property type="molecule type" value="Genomic_DNA"/>
</dbReference>
<proteinExistence type="inferred from homology"/>
<dbReference type="InterPro" id="IPR044888">
    <property type="entry name" value="Mediatior_Med7_sf"/>
</dbReference>
<comment type="function">
    <text evidence="6">Component of the Mediator complex, a coactivator involved in the regulated transcription of nearly all RNA polymerase II-dependent genes. Mediator functions as a bridge to convey information from gene-specific regulatory proteins to the basal RNA polymerase II transcription machinery.</text>
</comment>
<gene>
    <name evidence="7" type="ORF">AMSG_00810</name>
</gene>
<dbReference type="GeneID" id="25560593"/>
<dbReference type="Gene3D" id="6.10.140.200">
    <property type="match status" value="1"/>
</dbReference>
<comment type="subunit">
    <text evidence="6">Component of the Mediator complex.</text>
</comment>
<dbReference type="Pfam" id="PF05983">
    <property type="entry name" value="Med7"/>
    <property type="match status" value="1"/>
</dbReference>
<evidence type="ECO:0000256" key="3">
    <source>
        <dbReference type="ARBA" id="ARBA00023015"/>
    </source>
</evidence>
<dbReference type="SUPFAM" id="SSF140718">
    <property type="entry name" value="Mediator hinge subcomplex-like"/>
    <property type="match status" value="1"/>
</dbReference>
<dbReference type="InterPro" id="IPR037212">
    <property type="entry name" value="Med7/Med21-like"/>
</dbReference>
<evidence type="ECO:0000256" key="5">
    <source>
        <dbReference type="ARBA" id="ARBA00023242"/>
    </source>
</evidence>
<sequence>MFGESVTAGPVPSTVLARDALVVDGVSTASPAPSAVPALLTSLLDAVVRSYLALLHTLTHSPDAADGAIVSLRSMLYNMTVLTSSLRANEARLGIKKALEADVARKRALLADFASLRPHIQNLLATARSAMVAKATSLANQVDELVAAAPSLADVAETGAPLPSPTGVLTGYAPPSNVTLVGIYPLTGSLAGPGAHVHTGVLLAIEDINRNPNLLPKVCPAPC</sequence>
<reference evidence="7 8" key="1">
    <citation type="submission" date="2010-05" db="EMBL/GenBank/DDBJ databases">
        <title>The Genome Sequence of Thecamonas trahens ATCC 50062.</title>
        <authorList>
            <consortium name="The Broad Institute Genome Sequencing Platform"/>
            <person name="Russ C."/>
            <person name="Cuomo C."/>
            <person name="Shea T."/>
            <person name="Young S.K."/>
            <person name="Zeng Q."/>
            <person name="Koehrsen M."/>
            <person name="Haas B."/>
            <person name="Borodovsky M."/>
            <person name="Guigo R."/>
            <person name="Alvarado L."/>
            <person name="Berlin A."/>
            <person name="Bochicchio J."/>
            <person name="Borenstein D."/>
            <person name="Chapman S."/>
            <person name="Chen Z."/>
            <person name="Freedman E."/>
            <person name="Gellesch M."/>
            <person name="Goldberg J."/>
            <person name="Griggs A."/>
            <person name="Gujja S."/>
            <person name="Heilman E."/>
            <person name="Heiman D."/>
            <person name="Hepburn T."/>
            <person name="Howarth C."/>
            <person name="Jen D."/>
            <person name="Larson L."/>
            <person name="Mehta T."/>
            <person name="Park D."/>
            <person name="Pearson M."/>
            <person name="Roberts A."/>
            <person name="Saif S."/>
            <person name="Shenoy N."/>
            <person name="Sisk P."/>
            <person name="Stolte C."/>
            <person name="Sykes S."/>
            <person name="Thomson T."/>
            <person name="Walk T."/>
            <person name="White J."/>
            <person name="Yandava C."/>
            <person name="Burger G."/>
            <person name="Gray M.W."/>
            <person name="Holland P.W.H."/>
            <person name="King N."/>
            <person name="Lang F.B.F."/>
            <person name="Roger A.J."/>
            <person name="Ruiz-Trillo I."/>
            <person name="Lander E."/>
            <person name="Nusbaum C."/>
        </authorList>
    </citation>
    <scope>NUCLEOTIDE SEQUENCE [LARGE SCALE GENOMIC DNA]</scope>
    <source>
        <strain evidence="7 8">ATCC 50062</strain>
    </source>
</reference>
<keyword evidence="5 6" id="KW-0539">Nucleus</keyword>
<evidence type="ECO:0000313" key="8">
    <source>
        <dbReference type="Proteomes" id="UP000054408"/>
    </source>
</evidence>
<protein>
    <recommendedName>
        <fullName evidence="6">Mediator of RNA polymerase II transcription subunit 7</fullName>
    </recommendedName>
</protein>
<accession>A0A0L0DE99</accession>
<name>A0A0L0DE99_THETB</name>
<dbReference type="Proteomes" id="UP000054408">
    <property type="component" value="Unassembled WGS sequence"/>
</dbReference>
<dbReference type="RefSeq" id="XP_013762532.1">
    <property type="nucleotide sequence ID" value="XM_013907078.1"/>
</dbReference>
<dbReference type="Gene3D" id="3.40.50.2300">
    <property type="match status" value="1"/>
</dbReference>
<dbReference type="SUPFAM" id="SSF53822">
    <property type="entry name" value="Periplasmic binding protein-like I"/>
    <property type="match status" value="1"/>
</dbReference>
<comment type="similarity">
    <text evidence="2 6">Belongs to the Mediator complex subunit 7 family.</text>
</comment>
<evidence type="ECO:0000256" key="1">
    <source>
        <dbReference type="ARBA" id="ARBA00004123"/>
    </source>
</evidence>
<organism evidence="7 8">
    <name type="scientific">Thecamonas trahens ATCC 50062</name>
    <dbReference type="NCBI Taxonomy" id="461836"/>
    <lineage>
        <taxon>Eukaryota</taxon>
        <taxon>Apusozoa</taxon>
        <taxon>Apusomonadida</taxon>
        <taxon>Apusomonadidae</taxon>
        <taxon>Thecamonas</taxon>
    </lineage>
</organism>
<dbReference type="GO" id="GO:0003712">
    <property type="term" value="F:transcription coregulator activity"/>
    <property type="evidence" value="ECO:0007669"/>
    <property type="project" value="InterPro"/>
</dbReference>
<dbReference type="InterPro" id="IPR028082">
    <property type="entry name" value="Peripla_BP_I"/>
</dbReference>
<evidence type="ECO:0000256" key="2">
    <source>
        <dbReference type="ARBA" id="ARBA00009994"/>
    </source>
</evidence>
<evidence type="ECO:0000313" key="7">
    <source>
        <dbReference type="EMBL" id="KNC50647.1"/>
    </source>
</evidence>
<keyword evidence="3 6" id="KW-0805">Transcription regulation</keyword>
<dbReference type="InterPro" id="IPR009244">
    <property type="entry name" value="Mediatior_Med7"/>
</dbReference>